<dbReference type="AlphaFoldDB" id="A0A914WNZ7"/>
<organism evidence="2 3">
    <name type="scientific">Plectus sambesii</name>
    <dbReference type="NCBI Taxonomy" id="2011161"/>
    <lineage>
        <taxon>Eukaryota</taxon>
        <taxon>Metazoa</taxon>
        <taxon>Ecdysozoa</taxon>
        <taxon>Nematoda</taxon>
        <taxon>Chromadorea</taxon>
        <taxon>Plectida</taxon>
        <taxon>Plectina</taxon>
        <taxon>Plectoidea</taxon>
        <taxon>Plectidae</taxon>
        <taxon>Plectus</taxon>
    </lineage>
</organism>
<evidence type="ECO:0000256" key="1">
    <source>
        <dbReference type="SAM" id="MobiDB-lite"/>
    </source>
</evidence>
<feature type="compositionally biased region" description="Basic residues" evidence="1">
    <location>
        <begin position="49"/>
        <end position="61"/>
    </location>
</feature>
<dbReference type="WBParaSite" id="PSAMB.scaffold441size50975.g5800.t1">
    <property type="protein sequence ID" value="PSAMB.scaffold441size50975.g5800.t1"/>
    <property type="gene ID" value="PSAMB.scaffold441size50975.g5800"/>
</dbReference>
<evidence type="ECO:0000313" key="3">
    <source>
        <dbReference type="WBParaSite" id="PSAMB.scaffold441size50975.g5800.t1"/>
    </source>
</evidence>
<feature type="region of interest" description="Disordered" evidence="1">
    <location>
        <begin position="45"/>
        <end position="73"/>
    </location>
</feature>
<reference evidence="3" key="1">
    <citation type="submission" date="2022-11" db="UniProtKB">
        <authorList>
            <consortium name="WormBaseParasite"/>
        </authorList>
    </citation>
    <scope>IDENTIFICATION</scope>
</reference>
<dbReference type="Proteomes" id="UP000887566">
    <property type="component" value="Unplaced"/>
</dbReference>
<evidence type="ECO:0000313" key="2">
    <source>
        <dbReference type="Proteomes" id="UP000887566"/>
    </source>
</evidence>
<accession>A0A914WNZ7</accession>
<sequence length="120" mass="13215">MSHERFFLGSQFSPQELLVKSVQFPAGRVVKAESGRLCQWIQQRPMRGREKKLKQSARRGRGGTEAGTTEIDSRSRRLCLQLRQDAAANTARTITALGQSLAGLASRGARDRTGATDEIS</sequence>
<name>A0A914WNZ7_9BILA</name>
<protein>
    <submittedName>
        <fullName evidence="3">Uncharacterized protein</fullName>
    </submittedName>
</protein>
<keyword evidence="2" id="KW-1185">Reference proteome</keyword>
<proteinExistence type="predicted"/>